<organism evidence="1 2">
    <name type="scientific">Albugo candida</name>
    <dbReference type="NCBI Taxonomy" id="65357"/>
    <lineage>
        <taxon>Eukaryota</taxon>
        <taxon>Sar</taxon>
        <taxon>Stramenopiles</taxon>
        <taxon>Oomycota</taxon>
        <taxon>Peronosporomycetes</taxon>
        <taxon>Albuginales</taxon>
        <taxon>Albuginaceae</taxon>
        <taxon>Albugo</taxon>
    </lineage>
</organism>
<dbReference type="Proteomes" id="UP000053237">
    <property type="component" value="Unassembled WGS sequence"/>
</dbReference>
<dbReference type="EMBL" id="CAIX01000169">
    <property type="protein sequence ID" value="CCI47407.1"/>
    <property type="molecule type" value="Genomic_DNA"/>
</dbReference>
<protein>
    <submittedName>
        <fullName evidence="1">Uncharacterized protein</fullName>
    </submittedName>
</protein>
<dbReference type="AlphaFoldDB" id="A0A024GM68"/>
<gene>
    <name evidence="1" type="ORF">BN9_084140</name>
</gene>
<reference evidence="1 2" key="1">
    <citation type="submission" date="2012-05" db="EMBL/GenBank/DDBJ databases">
        <title>Recombination and specialization in a pathogen metapopulation.</title>
        <authorList>
            <person name="Gardiner A."/>
            <person name="Kemen E."/>
            <person name="Schultz-Larsen T."/>
            <person name="MacLean D."/>
            <person name="Van Oosterhout C."/>
            <person name="Jones J.D.G."/>
        </authorList>
    </citation>
    <scope>NUCLEOTIDE SEQUENCE [LARGE SCALE GENOMIC DNA]</scope>
    <source>
        <strain evidence="1 2">Ac Nc2</strain>
    </source>
</reference>
<evidence type="ECO:0000313" key="1">
    <source>
        <dbReference type="EMBL" id="CCI47407.1"/>
    </source>
</evidence>
<keyword evidence="2" id="KW-1185">Reference proteome</keyword>
<proteinExistence type="predicted"/>
<dbReference type="InParanoid" id="A0A024GM68"/>
<evidence type="ECO:0000313" key="2">
    <source>
        <dbReference type="Proteomes" id="UP000053237"/>
    </source>
</evidence>
<sequence>METTCDESEAATAFKNMDAINVQRDLTHEKRSMHWDVNRICGLSVSGLEHVRRIWINLISHTGLETIPIFSDTCCPKHRFRYVVRRDVALRLCDMTGVIHKLLPHRAPHIELNGHTESLVDLSL</sequence>
<comment type="caution">
    <text evidence="1">The sequence shown here is derived from an EMBL/GenBank/DDBJ whole genome shotgun (WGS) entry which is preliminary data.</text>
</comment>
<accession>A0A024GM68</accession>
<name>A0A024GM68_9STRA</name>